<dbReference type="InterPro" id="IPR016181">
    <property type="entry name" value="Acyl_CoA_acyltransferase"/>
</dbReference>
<dbReference type="AlphaFoldDB" id="A0A5C8Z4M0"/>
<gene>
    <name evidence="4" type="ORF">FMM08_18980</name>
</gene>
<dbReference type="Pfam" id="PF00583">
    <property type="entry name" value="Acetyltransf_1"/>
    <property type="match status" value="1"/>
</dbReference>
<evidence type="ECO:0000256" key="2">
    <source>
        <dbReference type="ARBA" id="ARBA00023315"/>
    </source>
</evidence>
<evidence type="ECO:0000313" key="4">
    <source>
        <dbReference type="EMBL" id="TXR52537.1"/>
    </source>
</evidence>
<dbReference type="GO" id="GO:0016747">
    <property type="term" value="F:acyltransferase activity, transferring groups other than amino-acyl groups"/>
    <property type="evidence" value="ECO:0007669"/>
    <property type="project" value="InterPro"/>
</dbReference>
<proteinExistence type="predicted"/>
<dbReference type="OrthoDB" id="9805924at2"/>
<dbReference type="CDD" id="cd04301">
    <property type="entry name" value="NAT_SF"/>
    <property type="match status" value="1"/>
</dbReference>
<evidence type="ECO:0000259" key="3">
    <source>
        <dbReference type="PROSITE" id="PS51186"/>
    </source>
</evidence>
<feature type="domain" description="N-acetyltransferase" evidence="3">
    <location>
        <begin position="8"/>
        <end position="153"/>
    </location>
</feature>
<dbReference type="SUPFAM" id="SSF55729">
    <property type="entry name" value="Acyl-CoA N-acyltransferases (Nat)"/>
    <property type="match status" value="1"/>
</dbReference>
<keyword evidence="5" id="KW-1185">Reference proteome</keyword>
<dbReference type="PANTHER" id="PTHR43877:SF2">
    <property type="entry name" value="AMINOALKYLPHOSPHONATE N-ACETYLTRANSFERASE-RELATED"/>
    <property type="match status" value="1"/>
</dbReference>
<dbReference type="PROSITE" id="PS51186">
    <property type="entry name" value="GNAT"/>
    <property type="match status" value="1"/>
</dbReference>
<dbReference type="PANTHER" id="PTHR43877">
    <property type="entry name" value="AMINOALKYLPHOSPHONATE N-ACETYLTRANSFERASE-RELATED-RELATED"/>
    <property type="match status" value="1"/>
</dbReference>
<dbReference type="Gene3D" id="3.40.630.30">
    <property type="match status" value="1"/>
</dbReference>
<evidence type="ECO:0000256" key="1">
    <source>
        <dbReference type="ARBA" id="ARBA00022679"/>
    </source>
</evidence>
<keyword evidence="2" id="KW-0012">Acyltransferase</keyword>
<dbReference type="InterPro" id="IPR000182">
    <property type="entry name" value="GNAT_dom"/>
</dbReference>
<comment type="caution">
    <text evidence="4">The sequence shown here is derived from an EMBL/GenBank/DDBJ whole genome shotgun (WGS) entry which is preliminary data.</text>
</comment>
<dbReference type="Proteomes" id="UP000321234">
    <property type="component" value="Unassembled WGS sequence"/>
</dbReference>
<dbReference type="EMBL" id="VKAC01000013">
    <property type="protein sequence ID" value="TXR52537.1"/>
    <property type="molecule type" value="Genomic_DNA"/>
</dbReference>
<evidence type="ECO:0000313" key="5">
    <source>
        <dbReference type="Proteomes" id="UP000321234"/>
    </source>
</evidence>
<protein>
    <submittedName>
        <fullName evidence="4">GNAT family N-acetyltransferase</fullName>
    </submittedName>
</protein>
<accession>A0A5C8Z4M0</accession>
<keyword evidence="1 4" id="KW-0808">Transferase</keyword>
<organism evidence="4 5">
    <name type="scientific">Quadrisphaera setariae</name>
    <dbReference type="NCBI Taxonomy" id="2593304"/>
    <lineage>
        <taxon>Bacteria</taxon>
        <taxon>Bacillati</taxon>
        <taxon>Actinomycetota</taxon>
        <taxon>Actinomycetes</taxon>
        <taxon>Kineosporiales</taxon>
        <taxon>Kineosporiaceae</taxon>
        <taxon>Quadrisphaera</taxon>
    </lineage>
</organism>
<sequence length="153" mass="16444">MTSVTSDAVVRTATVDDVEEVARLFAGYLDSYEHPREPDDVTGYLSARIGNGDSVVLLAEVDGAAVGFAQCYPTWASLELAPAWVLYDLFVDPAARGRGVGRVLLRAVAERARAAGATTAVLETAHTNTGAQALYESEGWVRDTTYRTYALEL</sequence>
<name>A0A5C8Z4M0_9ACTN</name>
<dbReference type="InterPro" id="IPR050832">
    <property type="entry name" value="Bact_Acetyltransf"/>
</dbReference>
<reference evidence="4 5" key="1">
    <citation type="submission" date="2019-07" db="EMBL/GenBank/DDBJ databases">
        <title>Quadrisphaera sp. strain DD2A genome sequencing and assembly.</title>
        <authorList>
            <person name="Kim I."/>
        </authorList>
    </citation>
    <scope>NUCLEOTIDE SEQUENCE [LARGE SCALE GENOMIC DNA]</scope>
    <source>
        <strain evidence="4 5">DD2A</strain>
    </source>
</reference>